<proteinExistence type="predicted"/>
<accession>A0A8S5SLV1</accession>
<organism evidence="1">
    <name type="scientific">Podoviridae sp. ctHMt20</name>
    <dbReference type="NCBI Taxonomy" id="2827728"/>
    <lineage>
        <taxon>Viruses</taxon>
        <taxon>Duplodnaviria</taxon>
        <taxon>Heunggongvirae</taxon>
        <taxon>Uroviricota</taxon>
        <taxon>Caudoviricetes</taxon>
    </lineage>
</organism>
<dbReference type="EMBL" id="BK032622">
    <property type="protein sequence ID" value="DAF51795.1"/>
    <property type="molecule type" value="Genomic_DNA"/>
</dbReference>
<name>A0A8S5SLV1_9CAUD</name>
<protein>
    <submittedName>
        <fullName evidence="1">Uncharacterized protein</fullName>
    </submittedName>
</protein>
<evidence type="ECO:0000313" key="1">
    <source>
        <dbReference type="EMBL" id="DAF51795.1"/>
    </source>
</evidence>
<reference evidence="1" key="1">
    <citation type="journal article" date="2021" name="Proc. Natl. Acad. Sci. U.S.A.">
        <title>A Catalog of Tens of Thousands of Viruses from Human Metagenomes Reveals Hidden Associations with Chronic Diseases.</title>
        <authorList>
            <person name="Tisza M.J."/>
            <person name="Buck C.B."/>
        </authorList>
    </citation>
    <scope>NUCLEOTIDE SEQUENCE</scope>
    <source>
        <strain evidence="1">CtHMt20</strain>
    </source>
</reference>
<sequence length="422" mass="46512">MSVIYVQDKSPWDQIGNLAGLWAANRLQKIQDTRNAKDYATKVFGGYQEEQSPGLLSQLTQPQTPQMGSGLFAQDGLEKAMPHFKINTAGAQPLQSSAPAGQDALEQAIPHYQLNTQQAQPQVQTQPGAPDRGQIKQSLRNKAGAAYVSFIKSGYGQQEAARMAKEMLENDTAEEYGKQLNAYQDSVLEPARQDILNQLVYTTDGDGNETVSGYDPKKLKAMAPRIAAYNYRAQQLGLPQIDMNMLNNINALDKPNISYKTMPNGQLVGINGDTGAVQQMGNYAPPQDPRRFYMNTGGGLFDTRSGQVVPGTAREVQGPGTSGYNSQIISQLSHLQQMYEKQHMYDDDFDPAKSPYYAQLQQVLGLQQPGQPGDVTGGQKRLVNDEQGLSNKIMEMRQHMSKEEVQQALRNEGLGFYAAWVP</sequence>